<evidence type="ECO:0008006" key="3">
    <source>
        <dbReference type="Google" id="ProtNLM"/>
    </source>
</evidence>
<organism evidence="1 2">
    <name type="scientific">Roridomyces roridus</name>
    <dbReference type="NCBI Taxonomy" id="1738132"/>
    <lineage>
        <taxon>Eukaryota</taxon>
        <taxon>Fungi</taxon>
        <taxon>Dikarya</taxon>
        <taxon>Basidiomycota</taxon>
        <taxon>Agaricomycotina</taxon>
        <taxon>Agaricomycetes</taxon>
        <taxon>Agaricomycetidae</taxon>
        <taxon>Agaricales</taxon>
        <taxon>Marasmiineae</taxon>
        <taxon>Mycenaceae</taxon>
        <taxon>Roridomyces</taxon>
    </lineage>
</organism>
<comment type="caution">
    <text evidence="1">The sequence shown here is derived from an EMBL/GenBank/DDBJ whole genome shotgun (WGS) entry which is preliminary data.</text>
</comment>
<evidence type="ECO:0000313" key="1">
    <source>
        <dbReference type="EMBL" id="KAJ7622379.1"/>
    </source>
</evidence>
<dbReference type="SUPFAM" id="SSF81383">
    <property type="entry name" value="F-box domain"/>
    <property type="match status" value="1"/>
</dbReference>
<accession>A0AAD7FIJ2</accession>
<dbReference type="InterPro" id="IPR036047">
    <property type="entry name" value="F-box-like_dom_sf"/>
</dbReference>
<sequence length="534" mass="59453">MSKQTRALISIRYAFFGHVIGGEACASYSGGNALTTATTTVRVVRAWGGSMWISSLRVELAQIIVEGEALIPRVQQCKIVLAPVRRVPPELLCEIFQLAVSREAKAPWRLGHVCRSWREAALGCRPLWSLLKVSHGFDFPPVPRAMLALETQILRTGNGLLDIDFQWGLGVQDALQNGCWDLFLPLSHRWRTLRIHCHYSMYAKALLQRLKVVKNHLPQLERVEFLVSVTWSADPDMHEHWDIFSTAPRLREICLTDRLLSNPSLTLVVPPQVTRYRGVLSDARQLDILQGSPELVECSLGVRPGDSFMGQGDRMAHSPLLRRLHMKRCEILAHVIAPALLDLVVYKATPSLSRFLLRSSCQLTSLVITDGDYFADNLTPAVELCSGLERLVLAISPSTNSTILGSNLSSLFNALCVSTSTHICPTLTTFTFGWPVRPGGGTQLKLPWTESLFRMLHSRCITKSNTGNTDNRQPFRSVRLFNAYYGDGMWQDGDTVGALPPGMHEGILQLEDEGMDIKYLTAAEGRALMDGLAW</sequence>
<evidence type="ECO:0000313" key="2">
    <source>
        <dbReference type="Proteomes" id="UP001221142"/>
    </source>
</evidence>
<gene>
    <name evidence="1" type="ORF">FB45DRAFT_1006314</name>
</gene>
<proteinExistence type="predicted"/>
<keyword evidence="2" id="KW-1185">Reference proteome</keyword>
<dbReference type="AlphaFoldDB" id="A0AAD7FIJ2"/>
<name>A0AAD7FIJ2_9AGAR</name>
<dbReference type="EMBL" id="JARKIF010000015">
    <property type="protein sequence ID" value="KAJ7622379.1"/>
    <property type="molecule type" value="Genomic_DNA"/>
</dbReference>
<dbReference type="Proteomes" id="UP001221142">
    <property type="component" value="Unassembled WGS sequence"/>
</dbReference>
<reference evidence="1" key="1">
    <citation type="submission" date="2023-03" db="EMBL/GenBank/DDBJ databases">
        <title>Massive genome expansion in bonnet fungi (Mycena s.s.) driven by repeated elements and novel gene families across ecological guilds.</title>
        <authorList>
            <consortium name="Lawrence Berkeley National Laboratory"/>
            <person name="Harder C.B."/>
            <person name="Miyauchi S."/>
            <person name="Viragh M."/>
            <person name="Kuo A."/>
            <person name="Thoen E."/>
            <person name="Andreopoulos B."/>
            <person name="Lu D."/>
            <person name="Skrede I."/>
            <person name="Drula E."/>
            <person name="Henrissat B."/>
            <person name="Morin E."/>
            <person name="Kohler A."/>
            <person name="Barry K."/>
            <person name="LaButti K."/>
            <person name="Morin E."/>
            <person name="Salamov A."/>
            <person name="Lipzen A."/>
            <person name="Mereny Z."/>
            <person name="Hegedus B."/>
            <person name="Baldrian P."/>
            <person name="Stursova M."/>
            <person name="Weitz H."/>
            <person name="Taylor A."/>
            <person name="Grigoriev I.V."/>
            <person name="Nagy L.G."/>
            <person name="Martin F."/>
            <person name="Kauserud H."/>
        </authorList>
    </citation>
    <scope>NUCLEOTIDE SEQUENCE</scope>
    <source>
        <strain evidence="1">9284</strain>
    </source>
</reference>
<protein>
    <recommendedName>
        <fullName evidence="3">F-box domain-containing protein</fullName>
    </recommendedName>
</protein>